<keyword evidence="2" id="KW-1185">Reference proteome</keyword>
<dbReference type="Proteomes" id="UP000827392">
    <property type="component" value="Segment"/>
</dbReference>
<proteinExistence type="predicted"/>
<sequence>MTNGLIEVVTEPGDSDFEFPPLFQEQSYHYDVTDFYWTKSGDVAHYIRLKNDEDFNWPPTVDVGINIIEVNDDTYHSRRREGSSDN</sequence>
<reference evidence="1 2" key="1">
    <citation type="submission" date="2021-05" db="EMBL/GenBank/DDBJ databases">
        <title>Diversity, taxonomy and evolution of archaeal viruses of the class Caudoviricetes.</title>
        <authorList>
            <person name="Liu Y."/>
            <person name="Demina T.A."/>
            <person name="Roux S."/>
            <person name="Aiewsakun P."/>
            <person name="Kazlauskas D."/>
            <person name="Simmonds P."/>
            <person name="Prangishvili D."/>
            <person name="Oksanen H.M."/>
            <person name="Krupovic M."/>
        </authorList>
    </citation>
    <scope>NUCLEOTIDE SEQUENCE [LARGE SCALE GENOMIC DNA]</scope>
    <source>
        <strain evidence="1">HSTV-4/6</strain>
    </source>
</reference>
<evidence type="ECO:0000313" key="2">
    <source>
        <dbReference type="Proteomes" id="UP000827392"/>
    </source>
</evidence>
<name>A0AAE9BWS5_9CAUD</name>
<protein>
    <submittedName>
        <fullName evidence="1">Uncharacterized protein</fullName>
    </submittedName>
</protein>
<dbReference type="EMBL" id="MZ334501">
    <property type="protein sequence ID" value="UBF20253.1"/>
    <property type="molecule type" value="Genomic_DNA"/>
</dbReference>
<accession>A0AAE9BWS5</accession>
<evidence type="ECO:0000313" key="1">
    <source>
        <dbReference type="EMBL" id="UBF20253.1"/>
    </source>
</evidence>
<gene>
    <name evidence="1" type="ORF">HSTV-4_gp46</name>
</gene>
<organism evidence="1 2">
    <name type="scientific">Halorubrum sodomense tailed virus 4</name>
    <dbReference type="NCBI Taxonomy" id="2878013"/>
    <lineage>
        <taxon>Viruses</taxon>
        <taxon>Duplodnaviria</taxon>
        <taxon>Heunggongvirae</taxon>
        <taxon>Uroviricota</taxon>
        <taxon>Caudoviricetes</taxon>
        <taxon>Thumleimavirales</taxon>
        <taxon>Hafunaviridae</taxon>
        <taxon>Haloferacalesvirus</taxon>
        <taxon>Haloferacalesvirus samutsakhonense</taxon>
        <taxon>Haloferacalesvirus HSTV4</taxon>
    </lineage>
</organism>